<dbReference type="AlphaFoldDB" id="A0A7J5BBK2"/>
<evidence type="ECO:0000313" key="2">
    <source>
        <dbReference type="EMBL" id="KAB1643494.1"/>
    </source>
</evidence>
<name>A0A7J5BBK2_9MICO</name>
<keyword evidence="1" id="KW-0812">Transmembrane</keyword>
<feature type="transmembrane region" description="Helical" evidence="1">
    <location>
        <begin position="322"/>
        <end position="339"/>
    </location>
</feature>
<reference evidence="2 3" key="1">
    <citation type="submission" date="2019-09" db="EMBL/GenBank/DDBJ databases">
        <title>Phylogeny of genus Pseudoclavibacter and closely related genus.</title>
        <authorList>
            <person name="Li Y."/>
        </authorList>
    </citation>
    <scope>NUCLEOTIDE SEQUENCE [LARGE SCALE GENOMIC DNA]</scope>
    <source>
        <strain evidence="2 3">KCTC 13959</strain>
    </source>
</reference>
<feature type="transmembrane region" description="Helical" evidence="1">
    <location>
        <begin position="27"/>
        <end position="48"/>
    </location>
</feature>
<dbReference type="RefSeq" id="WP_158051909.1">
    <property type="nucleotide sequence ID" value="NZ_WBKB01000003.1"/>
</dbReference>
<feature type="transmembrane region" description="Helical" evidence="1">
    <location>
        <begin position="397"/>
        <end position="423"/>
    </location>
</feature>
<sequence>MARHLVSLSWRSIAQSFSRRGQVRSSAWLALILLAVGVAIVVATLVLLDEVPLATDQLLRGLLVGALGIGCFATGAITHAGDPLDERAVALTGKSAASATVGTLLASAFTPAPLVILALAAVVVTMSVESAVSWLSLVATVLIWLTWLFLARLGVRAGRGLSGHRWGREVGRLAGYCVLLVFAPLVYALIFLPWREALEVGGQAVTGAMEWLPPASMLMIGAAEDPLTPVLSSLALVLVLFILEVSFGVYAARRAMRDVTPGGSTRLGVFRSAAGSGTRAVAARIGLAWLRDGRYGVVLSTVILLPMLFVIPIAIGGLPLEWLSLLPVPVFAFLLGWALHNDTAYDSTALWLHVTSGMRGIVDRLGRSIPVLIFGTVVLVIGAGVTTWFSGSGIGGLVVLGTGLALLGSSVGGSAIMSAWRPYPVARPGDSPFSQPLRSWGDALVMHPLAGFIEIVLCGHVIWLAITTITAGSWAFAWATLSIGVATGALLCLVGMFLGGAVFGKRSWKLLEFAQSY</sequence>
<feature type="transmembrane region" description="Helical" evidence="1">
    <location>
        <begin position="131"/>
        <end position="153"/>
    </location>
</feature>
<feature type="transmembrane region" description="Helical" evidence="1">
    <location>
        <begin position="60"/>
        <end position="80"/>
    </location>
</feature>
<evidence type="ECO:0000256" key="1">
    <source>
        <dbReference type="SAM" id="Phobius"/>
    </source>
</evidence>
<dbReference type="OrthoDB" id="3261041at2"/>
<feature type="transmembrane region" description="Helical" evidence="1">
    <location>
        <begin position="369"/>
        <end position="391"/>
    </location>
</feature>
<feature type="transmembrane region" description="Helical" evidence="1">
    <location>
        <begin position="101"/>
        <end position="125"/>
    </location>
</feature>
<accession>A0A7J5BBK2</accession>
<feature type="transmembrane region" description="Helical" evidence="1">
    <location>
        <begin position="173"/>
        <end position="194"/>
    </location>
</feature>
<keyword evidence="1" id="KW-1133">Transmembrane helix</keyword>
<comment type="caution">
    <text evidence="2">The sequence shown here is derived from an EMBL/GenBank/DDBJ whole genome shotgun (WGS) entry which is preliminary data.</text>
</comment>
<keyword evidence="3" id="KW-1185">Reference proteome</keyword>
<gene>
    <name evidence="2" type="ORF">F8O05_06295</name>
</gene>
<keyword evidence="1" id="KW-0472">Membrane</keyword>
<evidence type="ECO:0000313" key="3">
    <source>
        <dbReference type="Proteomes" id="UP000433493"/>
    </source>
</evidence>
<organism evidence="2 3">
    <name type="scientific">Gulosibacter chungangensis</name>
    <dbReference type="NCBI Taxonomy" id="979746"/>
    <lineage>
        <taxon>Bacteria</taxon>
        <taxon>Bacillati</taxon>
        <taxon>Actinomycetota</taxon>
        <taxon>Actinomycetes</taxon>
        <taxon>Micrococcales</taxon>
        <taxon>Microbacteriaceae</taxon>
        <taxon>Gulosibacter</taxon>
    </lineage>
</organism>
<feature type="transmembrane region" description="Helical" evidence="1">
    <location>
        <begin position="295"/>
        <end position="316"/>
    </location>
</feature>
<feature type="transmembrane region" description="Helical" evidence="1">
    <location>
        <begin position="478"/>
        <end position="503"/>
    </location>
</feature>
<protein>
    <submittedName>
        <fullName evidence="2">Uncharacterized protein</fullName>
    </submittedName>
</protein>
<dbReference type="Proteomes" id="UP000433493">
    <property type="component" value="Unassembled WGS sequence"/>
</dbReference>
<feature type="transmembrane region" description="Helical" evidence="1">
    <location>
        <begin position="230"/>
        <end position="252"/>
    </location>
</feature>
<proteinExistence type="predicted"/>
<dbReference type="EMBL" id="WBKB01000003">
    <property type="protein sequence ID" value="KAB1643494.1"/>
    <property type="molecule type" value="Genomic_DNA"/>
</dbReference>